<keyword evidence="1" id="KW-0812">Transmembrane</keyword>
<comment type="caution">
    <text evidence="2">The sequence shown here is derived from an EMBL/GenBank/DDBJ whole genome shotgun (WGS) entry which is preliminary data.</text>
</comment>
<name>A0ABU3Z3X1_9EURY</name>
<sequence length="148" mass="15944">MGERKKESIGEVLISRIIGIVIFLIVLAILNILSGTYVQYPIFLQIVAFLNANLGLLILISAIFLIGDLFGALASPLNLPGPVFGAVGAVFLVMFLFRLFLLVGEITGVEVFALFERAFALPVYILVFIVALIGGYVALFADPSPGRD</sequence>
<dbReference type="Proteomes" id="UP001273768">
    <property type="component" value="Unassembled WGS sequence"/>
</dbReference>
<protein>
    <submittedName>
        <fullName evidence="2">Uncharacterized protein</fullName>
    </submittedName>
</protein>
<organism evidence="2 3">
    <name type="scientific">Methanoculleus nereidis</name>
    <dbReference type="NCBI Taxonomy" id="2735141"/>
    <lineage>
        <taxon>Archaea</taxon>
        <taxon>Methanobacteriati</taxon>
        <taxon>Methanobacteriota</taxon>
        <taxon>Stenosarchaea group</taxon>
        <taxon>Methanomicrobia</taxon>
        <taxon>Methanomicrobiales</taxon>
        <taxon>Methanomicrobiaceae</taxon>
        <taxon>Methanoculleus</taxon>
    </lineage>
</organism>
<keyword evidence="1" id="KW-0472">Membrane</keyword>
<accession>A0ABU3Z3X1</accession>
<feature type="transmembrane region" description="Helical" evidence="1">
    <location>
        <begin position="121"/>
        <end position="141"/>
    </location>
</feature>
<feature type="transmembrane region" description="Helical" evidence="1">
    <location>
        <begin position="12"/>
        <end position="30"/>
    </location>
</feature>
<gene>
    <name evidence="2" type="ORF">HL657_09165</name>
</gene>
<proteinExistence type="predicted"/>
<keyword evidence="1" id="KW-1133">Transmembrane helix</keyword>
<evidence type="ECO:0000256" key="1">
    <source>
        <dbReference type="SAM" id="Phobius"/>
    </source>
</evidence>
<dbReference type="RefSeq" id="WP_317296515.1">
    <property type="nucleotide sequence ID" value="NZ_JABFFQ010000006.1"/>
</dbReference>
<feature type="transmembrane region" description="Helical" evidence="1">
    <location>
        <begin position="42"/>
        <end position="67"/>
    </location>
</feature>
<evidence type="ECO:0000313" key="3">
    <source>
        <dbReference type="Proteomes" id="UP001273768"/>
    </source>
</evidence>
<dbReference type="EMBL" id="JABFFQ010000006">
    <property type="protein sequence ID" value="MDV4343329.1"/>
    <property type="molecule type" value="Genomic_DNA"/>
</dbReference>
<keyword evidence="3" id="KW-1185">Reference proteome</keyword>
<evidence type="ECO:0000313" key="2">
    <source>
        <dbReference type="EMBL" id="MDV4343329.1"/>
    </source>
</evidence>
<feature type="transmembrane region" description="Helical" evidence="1">
    <location>
        <begin position="79"/>
        <end position="101"/>
    </location>
</feature>
<reference evidence="2 3" key="1">
    <citation type="submission" date="2020-05" db="EMBL/GenBank/DDBJ databases">
        <title>Isolation and characterization of methanoarchaea from a cold seep at offshore SW Taiwan.</title>
        <authorList>
            <person name="Chen Y.-W."/>
            <person name="Chen S.-C."/>
            <person name="Lai M.-C."/>
        </authorList>
    </citation>
    <scope>NUCLEOTIDE SEQUENCE [LARGE SCALE GENOMIC DNA]</scope>
    <source>
        <strain evidence="2 3">YWC-01</strain>
    </source>
</reference>